<feature type="transmembrane region" description="Helical" evidence="9">
    <location>
        <begin position="111"/>
        <end position="135"/>
    </location>
</feature>
<dbReference type="RefSeq" id="WP_281875498.1">
    <property type="nucleotide sequence ID" value="NZ_AP026978.1"/>
</dbReference>
<keyword evidence="6 9" id="KW-1133">Transmembrane helix</keyword>
<feature type="transmembrane region" description="Helical" evidence="9">
    <location>
        <begin position="187"/>
        <end position="206"/>
    </location>
</feature>
<evidence type="ECO:0000256" key="1">
    <source>
        <dbReference type="ARBA" id="ARBA00004651"/>
    </source>
</evidence>
<dbReference type="InterPro" id="IPR005828">
    <property type="entry name" value="MFS_sugar_transport-like"/>
</dbReference>
<dbReference type="SUPFAM" id="SSF103473">
    <property type="entry name" value="MFS general substrate transporter"/>
    <property type="match status" value="1"/>
</dbReference>
<feature type="region of interest" description="Disordered" evidence="8">
    <location>
        <begin position="448"/>
        <end position="468"/>
    </location>
</feature>
<feature type="transmembrane region" description="Helical" evidence="9">
    <location>
        <begin position="318"/>
        <end position="338"/>
    </location>
</feature>
<dbReference type="EMBL" id="AP026978">
    <property type="protein sequence ID" value="BDU02436.1"/>
    <property type="molecule type" value="Genomic_DNA"/>
</dbReference>
<gene>
    <name evidence="11" type="ORF">IFM12276_54640</name>
</gene>
<evidence type="ECO:0000256" key="8">
    <source>
        <dbReference type="SAM" id="MobiDB-lite"/>
    </source>
</evidence>
<dbReference type="Pfam" id="PF00083">
    <property type="entry name" value="Sugar_tr"/>
    <property type="match status" value="1"/>
</dbReference>
<dbReference type="InterPro" id="IPR005829">
    <property type="entry name" value="Sugar_transporter_CS"/>
</dbReference>
<feature type="transmembrane region" description="Helical" evidence="9">
    <location>
        <begin position="289"/>
        <end position="306"/>
    </location>
</feature>
<dbReference type="InterPro" id="IPR036259">
    <property type="entry name" value="MFS_trans_sf"/>
</dbReference>
<evidence type="ECO:0000256" key="3">
    <source>
        <dbReference type="ARBA" id="ARBA00022475"/>
    </source>
</evidence>
<proteinExistence type="predicted"/>
<name>A0ABM8D546_9NOCA</name>
<keyword evidence="12" id="KW-1185">Reference proteome</keyword>
<dbReference type="PROSITE" id="PS50850">
    <property type="entry name" value="MFS"/>
    <property type="match status" value="1"/>
</dbReference>
<evidence type="ECO:0000256" key="7">
    <source>
        <dbReference type="ARBA" id="ARBA00023136"/>
    </source>
</evidence>
<dbReference type="Proteomes" id="UP001317870">
    <property type="component" value="Chromosome"/>
</dbReference>
<feature type="transmembrane region" description="Helical" evidence="9">
    <location>
        <begin position="412"/>
        <end position="430"/>
    </location>
</feature>
<dbReference type="PROSITE" id="PS00216">
    <property type="entry name" value="SUGAR_TRANSPORT_1"/>
    <property type="match status" value="2"/>
</dbReference>
<accession>A0ABM8D546</accession>
<keyword evidence="3" id="KW-1003">Cell membrane</keyword>
<keyword evidence="5" id="KW-0769">Symport</keyword>
<comment type="subcellular location">
    <subcellularLocation>
        <location evidence="1">Cell membrane</location>
        <topology evidence="1">Multi-pass membrane protein</topology>
    </subcellularLocation>
</comment>
<feature type="transmembrane region" description="Helical" evidence="9">
    <location>
        <begin position="379"/>
        <end position="400"/>
    </location>
</feature>
<evidence type="ECO:0000256" key="5">
    <source>
        <dbReference type="ARBA" id="ARBA00022847"/>
    </source>
</evidence>
<feature type="compositionally biased region" description="Low complexity" evidence="8">
    <location>
        <begin position="448"/>
        <end position="459"/>
    </location>
</feature>
<feature type="transmembrane region" description="Helical" evidence="9">
    <location>
        <begin position="54"/>
        <end position="75"/>
    </location>
</feature>
<sequence>MTTTQPVGERRVVANVLRGSIGNLVEWYDWYVYAAFSVYFAKTFFPKDDPTAQLLSTAAVFAVGFLMRPIGGWALGRYADRFGRRSALTLSVTVMAAGSLLIAATPGYQTIGLAAPALLLVARLLQGLSVGGEYATSATYLSEVASPGRRGFYSSFQYVTLVAGQLVALGVQIVLQQFLDADQMNAWGWRIPFVIGAAGALIVMWLRRGMDESEQFRAESGQHAERAEGASPAGARQSRGSLRILLQYPRECLLVVGLTLGGTVAFYTYTTYMQKFMINTSGISKSTVAWINFIALLVFVVLQPLAGALSDRVGRRKLLIFFGVAGTLLTVPIMTVLAHTTDPVAAWALMMGALVIITGYTSINAIVKAELFPTKIRALGVGLPYALTVAIFGGTAETIALALKKGGHESLYFWYVAGCIAVSLVTYYFMRETSASSAIDAAEPAAGADTGPGAAAAEPGRPMVTVRD</sequence>
<evidence type="ECO:0000313" key="11">
    <source>
        <dbReference type="EMBL" id="BDU02436.1"/>
    </source>
</evidence>
<feature type="transmembrane region" description="Helical" evidence="9">
    <location>
        <begin position="344"/>
        <end position="367"/>
    </location>
</feature>
<evidence type="ECO:0000256" key="6">
    <source>
        <dbReference type="ARBA" id="ARBA00022989"/>
    </source>
</evidence>
<dbReference type="CDD" id="cd17367">
    <property type="entry name" value="MFS_KgtP"/>
    <property type="match status" value="1"/>
</dbReference>
<keyword evidence="4 9" id="KW-0812">Transmembrane</keyword>
<dbReference type="InterPro" id="IPR051084">
    <property type="entry name" value="H+-coupled_symporters"/>
</dbReference>
<evidence type="ECO:0000259" key="10">
    <source>
        <dbReference type="PROSITE" id="PS50850"/>
    </source>
</evidence>
<evidence type="ECO:0000256" key="9">
    <source>
        <dbReference type="SAM" id="Phobius"/>
    </source>
</evidence>
<evidence type="ECO:0000256" key="2">
    <source>
        <dbReference type="ARBA" id="ARBA00022448"/>
    </source>
</evidence>
<feature type="transmembrane region" description="Helical" evidence="9">
    <location>
        <begin position="87"/>
        <end position="105"/>
    </location>
</feature>
<dbReference type="PANTHER" id="PTHR43528:SF5">
    <property type="entry name" value="PROLINE_BETAINE TRANSPORTER"/>
    <property type="match status" value="1"/>
</dbReference>
<feature type="transmembrane region" description="Helical" evidence="9">
    <location>
        <begin position="252"/>
        <end position="269"/>
    </location>
</feature>
<evidence type="ECO:0000256" key="4">
    <source>
        <dbReference type="ARBA" id="ARBA00022692"/>
    </source>
</evidence>
<dbReference type="PROSITE" id="PS00217">
    <property type="entry name" value="SUGAR_TRANSPORT_2"/>
    <property type="match status" value="1"/>
</dbReference>
<organism evidence="11 12">
    <name type="scientific">Nocardia sputorum</name>
    <dbReference type="NCBI Taxonomy" id="2984338"/>
    <lineage>
        <taxon>Bacteria</taxon>
        <taxon>Bacillati</taxon>
        <taxon>Actinomycetota</taxon>
        <taxon>Actinomycetes</taxon>
        <taxon>Mycobacteriales</taxon>
        <taxon>Nocardiaceae</taxon>
        <taxon>Nocardia</taxon>
    </lineage>
</organism>
<dbReference type="Gene3D" id="1.20.1250.20">
    <property type="entry name" value="MFS general substrate transporter like domains"/>
    <property type="match status" value="2"/>
</dbReference>
<feature type="transmembrane region" description="Helical" evidence="9">
    <location>
        <begin position="156"/>
        <end position="175"/>
    </location>
</feature>
<reference evidence="11 12" key="1">
    <citation type="submission" date="2022-11" db="EMBL/GenBank/DDBJ databases">
        <title>Genome Sequencing of Nocardia sp. ON39_IFM12276 and assembly.</title>
        <authorList>
            <person name="Shimojima M."/>
            <person name="Toyokawa M."/>
            <person name="Uesaka K."/>
        </authorList>
    </citation>
    <scope>NUCLEOTIDE SEQUENCE [LARGE SCALE GENOMIC DNA]</scope>
    <source>
        <strain evidence="11 12">IFM 12276</strain>
    </source>
</reference>
<dbReference type="PANTHER" id="PTHR43528">
    <property type="entry name" value="ALPHA-KETOGLUTARATE PERMEASE"/>
    <property type="match status" value="1"/>
</dbReference>
<protein>
    <submittedName>
        <fullName evidence="11">MFS transporter</fullName>
    </submittedName>
</protein>
<dbReference type="InterPro" id="IPR020846">
    <property type="entry name" value="MFS_dom"/>
</dbReference>
<keyword evidence="2" id="KW-0813">Transport</keyword>
<evidence type="ECO:0000313" key="12">
    <source>
        <dbReference type="Proteomes" id="UP001317870"/>
    </source>
</evidence>
<keyword evidence="7 9" id="KW-0472">Membrane</keyword>
<feature type="domain" description="Major facilitator superfamily (MFS) profile" evidence="10">
    <location>
        <begin position="15"/>
        <end position="435"/>
    </location>
</feature>